<feature type="region of interest" description="Disordered" evidence="1">
    <location>
        <begin position="52"/>
        <end position="93"/>
    </location>
</feature>
<reference evidence="2" key="1">
    <citation type="submission" date="2023-05" db="EMBL/GenBank/DDBJ databases">
        <authorList>
            <person name="Huff M."/>
        </authorList>
    </citation>
    <scope>NUCLEOTIDE SEQUENCE</scope>
</reference>
<name>A0AAD2A509_9LAMI</name>
<dbReference type="PANTHER" id="PTHR46567">
    <property type="entry name" value="MEDIATOR OF RNA POLYMERASE II TRANSCRIPTION SUBUNIT 12"/>
    <property type="match status" value="1"/>
</dbReference>
<gene>
    <name evidence="2" type="ORF">FPE_LOCUS28977</name>
</gene>
<protein>
    <submittedName>
        <fullName evidence="2">Uncharacterized protein</fullName>
    </submittedName>
</protein>
<evidence type="ECO:0000313" key="3">
    <source>
        <dbReference type="Proteomes" id="UP000834106"/>
    </source>
</evidence>
<organism evidence="2 3">
    <name type="scientific">Fraxinus pennsylvanica</name>
    <dbReference type="NCBI Taxonomy" id="56036"/>
    <lineage>
        <taxon>Eukaryota</taxon>
        <taxon>Viridiplantae</taxon>
        <taxon>Streptophyta</taxon>
        <taxon>Embryophyta</taxon>
        <taxon>Tracheophyta</taxon>
        <taxon>Spermatophyta</taxon>
        <taxon>Magnoliopsida</taxon>
        <taxon>eudicotyledons</taxon>
        <taxon>Gunneridae</taxon>
        <taxon>Pentapetalae</taxon>
        <taxon>asterids</taxon>
        <taxon>lamiids</taxon>
        <taxon>Lamiales</taxon>
        <taxon>Oleaceae</taxon>
        <taxon>Oleeae</taxon>
        <taxon>Fraxinus</taxon>
    </lineage>
</organism>
<dbReference type="EMBL" id="OU503053">
    <property type="protein sequence ID" value="CAI9781547.1"/>
    <property type="molecule type" value="Genomic_DNA"/>
</dbReference>
<evidence type="ECO:0000313" key="2">
    <source>
        <dbReference type="EMBL" id="CAI9781547.1"/>
    </source>
</evidence>
<proteinExistence type="predicted"/>
<sequence>MKGSAQLLDVEGFSVRKQHVTERALIELVLPCVDQGSDDSHNTFAITYGASKPAATPSSGIESPSNKSNSRKGVKGGSPRLARRSTGSADAMPPSPSVLLAPLDLRLQFLLRLLPIVRADMESPLRNMRYMLASVVLRLLGSRVVYENASHFVDPTLIL</sequence>
<dbReference type="Proteomes" id="UP000834106">
    <property type="component" value="Chromosome 18"/>
</dbReference>
<accession>A0AAD2A509</accession>
<evidence type="ECO:0000256" key="1">
    <source>
        <dbReference type="SAM" id="MobiDB-lite"/>
    </source>
</evidence>
<feature type="compositionally biased region" description="Polar residues" evidence="1">
    <location>
        <begin position="56"/>
        <end position="68"/>
    </location>
</feature>
<dbReference type="AlphaFoldDB" id="A0AAD2A509"/>
<keyword evidence="3" id="KW-1185">Reference proteome</keyword>
<dbReference type="PANTHER" id="PTHR46567:SF1">
    <property type="entry name" value="MEDIATOR OF RNA POLYMERASE II TRANSCRIPTION SUBUNIT 12"/>
    <property type="match status" value="1"/>
</dbReference>